<organism evidence="2 3">
    <name type="scientific">Mytilus coruscus</name>
    <name type="common">Sea mussel</name>
    <dbReference type="NCBI Taxonomy" id="42192"/>
    <lineage>
        <taxon>Eukaryota</taxon>
        <taxon>Metazoa</taxon>
        <taxon>Spiralia</taxon>
        <taxon>Lophotrochozoa</taxon>
        <taxon>Mollusca</taxon>
        <taxon>Bivalvia</taxon>
        <taxon>Autobranchia</taxon>
        <taxon>Pteriomorphia</taxon>
        <taxon>Mytilida</taxon>
        <taxon>Mytiloidea</taxon>
        <taxon>Mytilidae</taxon>
        <taxon>Mytilinae</taxon>
        <taxon>Mytilus</taxon>
    </lineage>
</organism>
<reference evidence="2 3" key="1">
    <citation type="submission" date="2020-06" db="EMBL/GenBank/DDBJ databases">
        <authorList>
            <person name="Li R."/>
            <person name="Bekaert M."/>
        </authorList>
    </citation>
    <scope>NUCLEOTIDE SEQUENCE [LARGE SCALE GENOMIC DNA]</scope>
    <source>
        <strain evidence="3">wild</strain>
    </source>
</reference>
<name>A0A6J8DT80_MYTCO</name>
<proteinExistence type="predicted"/>
<evidence type="ECO:0000313" key="3">
    <source>
        <dbReference type="Proteomes" id="UP000507470"/>
    </source>
</evidence>
<dbReference type="Pfam" id="PF12248">
    <property type="entry name" value="Methyltransf_FA"/>
    <property type="match status" value="1"/>
</dbReference>
<dbReference type="InterPro" id="IPR022041">
    <property type="entry name" value="Methyltransf_FA"/>
</dbReference>
<dbReference type="Proteomes" id="UP000507470">
    <property type="component" value="Unassembled WGS sequence"/>
</dbReference>
<keyword evidence="3" id="KW-1185">Reference proteome</keyword>
<sequence>MNYTTGINRYNLDLSGITSFGFELKACHDAHVLLSNSDIRNSSNPLYEIIIGYYNYFSLIVYRADAVRDDGSWNFTEIETENILNCNVYLPFWICWADGDVKLGTGFVVGENVVGNLTNTHHFEVRSIHVLTDRDVLGEWDIQVEVYFKINCSMDITKSELVVVDGMKCSEMMCATSCGLSKACMGYNFNNAMNRCKLLSFESNVVTDVPHHIEAGWRFYSKCYNGKTACLGCYF</sequence>
<evidence type="ECO:0000313" key="2">
    <source>
        <dbReference type="EMBL" id="CAC5411848.1"/>
    </source>
</evidence>
<dbReference type="AlphaFoldDB" id="A0A6J8DT80"/>
<feature type="domain" description="Farnesoic acid O-methyl transferase" evidence="1">
    <location>
        <begin position="18"/>
        <end position="142"/>
    </location>
</feature>
<evidence type="ECO:0000259" key="1">
    <source>
        <dbReference type="Pfam" id="PF12248"/>
    </source>
</evidence>
<dbReference type="EMBL" id="CACVKT020007912">
    <property type="protein sequence ID" value="CAC5411848.1"/>
    <property type="molecule type" value="Genomic_DNA"/>
</dbReference>
<gene>
    <name evidence="2" type="ORF">MCOR_44889</name>
</gene>
<protein>
    <recommendedName>
        <fullName evidence="1">Farnesoic acid O-methyl transferase domain-containing protein</fullName>
    </recommendedName>
</protein>
<accession>A0A6J8DT80</accession>
<dbReference type="OrthoDB" id="6102108at2759"/>